<dbReference type="HAMAP" id="MF_00031">
    <property type="entry name" value="DNA_HJ_migration_RuvA"/>
    <property type="match status" value="1"/>
</dbReference>
<keyword evidence="1 6" id="KW-0963">Cytoplasm</keyword>
<dbReference type="SUPFAM" id="SSF50249">
    <property type="entry name" value="Nucleic acid-binding proteins"/>
    <property type="match status" value="1"/>
</dbReference>
<dbReference type="GO" id="GO:0016787">
    <property type="term" value="F:hydrolase activity"/>
    <property type="evidence" value="ECO:0007669"/>
    <property type="project" value="UniProtKB-KW"/>
</dbReference>
<feature type="domain" description="Helix-hairpin-helix DNA-binding motif class 1" evidence="7">
    <location>
        <begin position="107"/>
        <end position="126"/>
    </location>
</feature>
<dbReference type="Gene3D" id="2.40.50.140">
    <property type="entry name" value="Nucleic acid-binding proteins"/>
    <property type="match status" value="1"/>
</dbReference>
<keyword evidence="4 6" id="KW-0233">DNA recombination</keyword>
<dbReference type="SMART" id="SM00278">
    <property type="entry name" value="HhH1"/>
    <property type="match status" value="2"/>
</dbReference>
<evidence type="ECO:0000256" key="6">
    <source>
        <dbReference type="HAMAP-Rule" id="MF_00031"/>
    </source>
</evidence>
<reference evidence="8" key="1">
    <citation type="submission" date="2024-02" db="EMBL/GenBank/DDBJ databases">
        <title>Tomenella chthoni gen. nov. sp. nov., a member of the family Jonesiaceae isolated from bat guano.</title>
        <authorList>
            <person name="Miller S.L."/>
            <person name="King J."/>
            <person name="Sankaranarayanan K."/>
            <person name="Lawson P.A."/>
        </authorList>
    </citation>
    <scope>NUCLEOTIDE SEQUENCE</scope>
    <source>
        <strain evidence="8">BS-20</strain>
    </source>
</reference>
<evidence type="ECO:0000256" key="3">
    <source>
        <dbReference type="ARBA" id="ARBA00023125"/>
    </source>
</evidence>
<feature type="domain" description="Helix-hairpin-helix DNA-binding motif class 1" evidence="7">
    <location>
        <begin position="72"/>
        <end position="91"/>
    </location>
</feature>
<evidence type="ECO:0000256" key="2">
    <source>
        <dbReference type="ARBA" id="ARBA00022763"/>
    </source>
</evidence>
<dbReference type="GO" id="GO:0006310">
    <property type="term" value="P:DNA recombination"/>
    <property type="evidence" value="ECO:0007669"/>
    <property type="project" value="UniProtKB-UniRule"/>
</dbReference>
<dbReference type="CDD" id="cd14332">
    <property type="entry name" value="UBA_RuvA_C"/>
    <property type="match status" value="1"/>
</dbReference>
<dbReference type="InterPro" id="IPR012340">
    <property type="entry name" value="NA-bd_OB-fold"/>
</dbReference>
<proteinExistence type="inferred from homology"/>
<dbReference type="Pfam" id="PF01330">
    <property type="entry name" value="RuvA_N"/>
    <property type="match status" value="1"/>
</dbReference>
<dbReference type="NCBIfam" id="TIGR00084">
    <property type="entry name" value="ruvA"/>
    <property type="match status" value="1"/>
</dbReference>
<dbReference type="InterPro" id="IPR036267">
    <property type="entry name" value="RuvA_C_sf"/>
</dbReference>
<comment type="domain">
    <text evidence="6">Has three domains with a flexible linker between the domains II and III and assumes an 'L' shape. Domain III is highly mobile and contacts RuvB.</text>
</comment>
<evidence type="ECO:0000256" key="5">
    <source>
        <dbReference type="ARBA" id="ARBA00023204"/>
    </source>
</evidence>
<dbReference type="InterPro" id="IPR011114">
    <property type="entry name" value="RuvA_C"/>
</dbReference>
<organism evidence="8">
    <name type="scientific">Jonesiaceae bacterium BS-20</name>
    <dbReference type="NCBI Taxonomy" id="3120821"/>
    <lineage>
        <taxon>Bacteria</taxon>
        <taxon>Bacillati</taxon>
        <taxon>Actinomycetota</taxon>
        <taxon>Actinomycetes</taxon>
        <taxon>Micrococcales</taxon>
        <taxon>Jonesiaceae</taxon>
    </lineage>
</organism>
<dbReference type="SUPFAM" id="SSF47781">
    <property type="entry name" value="RuvA domain 2-like"/>
    <property type="match status" value="1"/>
</dbReference>
<gene>
    <name evidence="6 8" type="primary">ruvA</name>
    <name evidence="8" type="ORF">V5R04_07425</name>
</gene>
<dbReference type="GO" id="GO:0006281">
    <property type="term" value="P:DNA repair"/>
    <property type="evidence" value="ECO:0007669"/>
    <property type="project" value="UniProtKB-UniRule"/>
</dbReference>
<keyword evidence="5 6" id="KW-0234">DNA repair</keyword>
<dbReference type="InterPro" id="IPR010994">
    <property type="entry name" value="RuvA_2-like"/>
</dbReference>
<keyword evidence="3 6" id="KW-0238">DNA-binding</keyword>
<evidence type="ECO:0000256" key="4">
    <source>
        <dbReference type="ARBA" id="ARBA00023172"/>
    </source>
</evidence>
<comment type="subunit">
    <text evidence="6">Homotetramer. Forms an RuvA(8)-RuvB(12)-Holliday junction (HJ) complex. HJ DNA is sandwiched between 2 RuvA tetramers; dsDNA enters through RuvA and exits via RuvB. An RuvB hexamer assembles on each DNA strand where it exits the tetramer. Each RuvB hexamer is contacted by two RuvA subunits (via domain III) on 2 adjacent RuvB subunits; this complex drives branch migration. In the full resolvosome a probable DNA-RuvA(4)-RuvB(12)-RuvC(2) complex forms which resolves the HJ.</text>
</comment>
<comment type="caution">
    <text evidence="6">Lacks conserved residue(s) required for the propagation of feature annotation.</text>
</comment>
<keyword evidence="2 6" id="KW-0227">DNA damage</keyword>
<feature type="region of interest" description="Domain III" evidence="6">
    <location>
        <begin position="154"/>
        <end position="206"/>
    </location>
</feature>
<dbReference type="Pfam" id="PF07499">
    <property type="entry name" value="RuvA_C"/>
    <property type="match status" value="1"/>
</dbReference>
<comment type="subcellular location">
    <subcellularLocation>
        <location evidence="6">Cytoplasm</location>
    </subcellularLocation>
</comment>
<dbReference type="InterPro" id="IPR000085">
    <property type="entry name" value="RuvA"/>
</dbReference>
<dbReference type="Gene3D" id="1.10.8.10">
    <property type="entry name" value="DNA helicase RuvA subunit, C-terminal domain"/>
    <property type="match status" value="1"/>
</dbReference>
<dbReference type="InterPro" id="IPR013849">
    <property type="entry name" value="DNA_helicase_Holl-junc_RuvA_I"/>
</dbReference>
<evidence type="ECO:0000259" key="7">
    <source>
        <dbReference type="SMART" id="SM00278"/>
    </source>
</evidence>
<dbReference type="Pfam" id="PF14520">
    <property type="entry name" value="HHH_5"/>
    <property type="match status" value="1"/>
</dbReference>
<dbReference type="GO" id="GO:0005524">
    <property type="term" value="F:ATP binding"/>
    <property type="evidence" value="ECO:0007669"/>
    <property type="project" value="InterPro"/>
</dbReference>
<dbReference type="InterPro" id="IPR003583">
    <property type="entry name" value="Hlx-hairpin-Hlx_DNA-bd_motif"/>
</dbReference>
<evidence type="ECO:0000313" key="8">
    <source>
        <dbReference type="EMBL" id="XBH23034.1"/>
    </source>
</evidence>
<dbReference type="GO" id="GO:0005737">
    <property type="term" value="C:cytoplasm"/>
    <property type="evidence" value="ECO:0007669"/>
    <property type="project" value="UniProtKB-SubCell"/>
</dbReference>
<dbReference type="GO" id="GO:0009378">
    <property type="term" value="F:four-way junction helicase activity"/>
    <property type="evidence" value="ECO:0007669"/>
    <property type="project" value="InterPro"/>
</dbReference>
<dbReference type="GO" id="GO:0009379">
    <property type="term" value="C:Holliday junction helicase complex"/>
    <property type="evidence" value="ECO:0007669"/>
    <property type="project" value="InterPro"/>
</dbReference>
<protein>
    <recommendedName>
        <fullName evidence="6">Holliday junction branch migration complex subunit RuvA</fullName>
    </recommendedName>
</protein>
<dbReference type="GO" id="GO:0048476">
    <property type="term" value="C:Holliday junction resolvase complex"/>
    <property type="evidence" value="ECO:0007669"/>
    <property type="project" value="UniProtKB-UniRule"/>
</dbReference>
<evidence type="ECO:0000256" key="1">
    <source>
        <dbReference type="ARBA" id="ARBA00022490"/>
    </source>
</evidence>
<accession>A0AAU7E051</accession>
<name>A0AAU7E051_9MICO</name>
<dbReference type="Gene3D" id="1.10.150.20">
    <property type="entry name" value="5' to 3' exonuclease, C-terminal subdomain"/>
    <property type="match status" value="1"/>
</dbReference>
<comment type="function">
    <text evidence="6">The RuvA-RuvB-RuvC complex processes Holliday junction (HJ) DNA during genetic recombination and DNA repair, while the RuvA-RuvB complex plays an important role in the rescue of blocked DNA replication forks via replication fork reversal (RFR). RuvA specifically binds to HJ cruciform DNA, conferring on it an open structure. The RuvB hexamer acts as an ATP-dependent pump, pulling dsDNA into and through the RuvAB complex. HJ branch migration allows RuvC to scan DNA until it finds its consensus sequence, where it cleaves and resolves the cruciform DNA.</text>
</comment>
<sequence>MIASLTGTVQQLRISALILEVAGVGYLINATPTTLSNLRVGGNASLATSMVVREDALTLYGFDSEDEREMFEVVQTVSGVGPRLALAMLAVHTSDSLRMALVQEDVKALTRIPGIGPKVAQRLLLELRGKISAPAFSADAPGAVPAPVADQRGQVIDALVSLGWNAKAAEQAVEQVLADTGAAQVEMATVPATLRSALKVLGGQRG</sequence>
<dbReference type="SUPFAM" id="SSF46929">
    <property type="entry name" value="DNA helicase RuvA subunit, C-terminal domain"/>
    <property type="match status" value="1"/>
</dbReference>
<comment type="similarity">
    <text evidence="6">Belongs to the RuvA family.</text>
</comment>
<dbReference type="EMBL" id="CP146203">
    <property type="protein sequence ID" value="XBH23034.1"/>
    <property type="molecule type" value="Genomic_DNA"/>
</dbReference>
<keyword evidence="8" id="KW-0378">Hydrolase</keyword>
<dbReference type="GO" id="GO:0000400">
    <property type="term" value="F:four-way junction DNA binding"/>
    <property type="evidence" value="ECO:0007669"/>
    <property type="project" value="UniProtKB-UniRule"/>
</dbReference>
<dbReference type="AlphaFoldDB" id="A0AAU7E051"/>